<name>A0A6J6GBH8_9ZZZZ</name>
<dbReference type="InterPro" id="IPR002641">
    <property type="entry name" value="PNPLA_dom"/>
</dbReference>
<evidence type="ECO:0000313" key="5">
    <source>
        <dbReference type="EMBL" id="CAB4597179.1"/>
    </source>
</evidence>
<evidence type="ECO:0000256" key="2">
    <source>
        <dbReference type="ARBA" id="ARBA00022963"/>
    </source>
</evidence>
<reference evidence="5" key="1">
    <citation type="submission" date="2020-05" db="EMBL/GenBank/DDBJ databases">
        <authorList>
            <person name="Chiriac C."/>
            <person name="Salcher M."/>
            <person name="Ghai R."/>
            <person name="Kavagutti S V."/>
        </authorList>
    </citation>
    <scope>NUCLEOTIDE SEQUENCE</scope>
</reference>
<sequence length="271" mass="28363">MSNALVLAGGGVTGIAWELGVLQGLAENGLDLTSEAHVVVGTSAGSSVGAQILSGVPLAQLYDNQLAEAHNEISPRIDLELLATIFGDMANGGTTTEEQRARIGALALSADTVDETTRRAVIEARLPLHEWPITPLVLTAIDAHTGEFVTWDKYSDVSLVDAVTSSCAVPSVWPCVTINGRKYYDGGLRNSVNGYLASGYSQVTVLAPMTGGPSPLVDAELDTLRAEGATVRVVNCDSDAIAAMGPNSLDPKFRAIAAQHGLRQGLALQWK</sequence>
<evidence type="ECO:0000256" key="1">
    <source>
        <dbReference type="ARBA" id="ARBA00022801"/>
    </source>
</evidence>
<keyword evidence="1" id="KW-0378">Hydrolase</keyword>
<dbReference type="Pfam" id="PF01734">
    <property type="entry name" value="Patatin"/>
    <property type="match status" value="1"/>
</dbReference>
<dbReference type="PANTHER" id="PTHR14226:SF57">
    <property type="entry name" value="BLR7027 PROTEIN"/>
    <property type="match status" value="1"/>
</dbReference>
<dbReference type="AlphaFoldDB" id="A0A6J6GBH8"/>
<dbReference type="PROSITE" id="PS51635">
    <property type="entry name" value="PNPLA"/>
    <property type="match status" value="1"/>
</dbReference>
<dbReference type="InterPro" id="IPR016035">
    <property type="entry name" value="Acyl_Trfase/lysoPLipase"/>
</dbReference>
<proteinExistence type="predicted"/>
<gene>
    <name evidence="5" type="ORF">UFOPK1808_00515</name>
</gene>
<accession>A0A6J6GBH8</accession>
<dbReference type="EMBL" id="CAEZUL010000041">
    <property type="protein sequence ID" value="CAB4597179.1"/>
    <property type="molecule type" value="Genomic_DNA"/>
</dbReference>
<dbReference type="PANTHER" id="PTHR14226">
    <property type="entry name" value="NEUROPATHY TARGET ESTERASE/SWISS CHEESE D.MELANOGASTER"/>
    <property type="match status" value="1"/>
</dbReference>
<dbReference type="SUPFAM" id="SSF52151">
    <property type="entry name" value="FabD/lysophospholipase-like"/>
    <property type="match status" value="1"/>
</dbReference>
<dbReference type="InterPro" id="IPR050301">
    <property type="entry name" value="NTE"/>
</dbReference>
<feature type="domain" description="PNPLA" evidence="4">
    <location>
        <begin position="6"/>
        <end position="198"/>
    </location>
</feature>
<evidence type="ECO:0000259" key="4">
    <source>
        <dbReference type="PROSITE" id="PS51635"/>
    </source>
</evidence>
<keyword evidence="2" id="KW-0442">Lipid degradation</keyword>
<dbReference type="GO" id="GO:0016787">
    <property type="term" value="F:hydrolase activity"/>
    <property type="evidence" value="ECO:0007669"/>
    <property type="project" value="UniProtKB-KW"/>
</dbReference>
<organism evidence="5">
    <name type="scientific">freshwater metagenome</name>
    <dbReference type="NCBI Taxonomy" id="449393"/>
    <lineage>
        <taxon>unclassified sequences</taxon>
        <taxon>metagenomes</taxon>
        <taxon>ecological metagenomes</taxon>
    </lineage>
</organism>
<protein>
    <submittedName>
        <fullName evidence="5">Unannotated protein</fullName>
    </submittedName>
</protein>
<evidence type="ECO:0000256" key="3">
    <source>
        <dbReference type="ARBA" id="ARBA00023098"/>
    </source>
</evidence>
<keyword evidence="3" id="KW-0443">Lipid metabolism</keyword>
<dbReference type="Gene3D" id="3.40.1090.10">
    <property type="entry name" value="Cytosolic phospholipase A2 catalytic domain"/>
    <property type="match status" value="2"/>
</dbReference>
<dbReference type="GO" id="GO:0016042">
    <property type="term" value="P:lipid catabolic process"/>
    <property type="evidence" value="ECO:0007669"/>
    <property type="project" value="UniProtKB-KW"/>
</dbReference>